<feature type="domain" description="AAA+ ATPase" evidence="2">
    <location>
        <begin position="22"/>
        <end position="155"/>
    </location>
</feature>
<dbReference type="InterPro" id="IPR010285">
    <property type="entry name" value="DNA_helicase_pif1-like_DEAD"/>
</dbReference>
<dbReference type="CDD" id="cd18809">
    <property type="entry name" value="SF1_C_RecD"/>
    <property type="match status" value="1"/>
</dbReference>
<reference evidence="3 4" key="1">
    <citation type="submission" date="2018-02" db="EMBL/GenBank/DDBJ databases">
        <authorList>
            <person name="Holder M.E."/>
            <person name="Ajami N.J."/>
            <person name="Petrosino J.F."/>
        </authorList>
    </citation>
    <scope>NUCLEOTIDE SEQUENCE [LARGE SCALE GENOMIC DNA]</scope>
    <source>
        <strain evidence="3 4">ATCC 33285</strain>
    </source>
</reference>
<evidence type="ECO:0000313" key="3">
    <source>
        <dbReference type="EMBL" id="AVM53724.1"/>
    </source>
</evidence>
<evidence type="ECO:0000313" key="4">
    <source>
        <dbReference type="Proteomes" id="UP000238304"/>
    </source>
</evidence>
<dbReference type="InterPro" id="IPR011990">
    <property type="entry name" value="TPR-like_helical_dom_sf"/>
</dbReference>
<feature type="repeat" description="TPR" evidence="1">
    <location>
        <begin position="530"/>
        <end position="563"/>
    </location>
</feature>
<dbReference type="PANTHER" id="PTHR47642">
    <property type="entry name" value="ATP-DEPENDENT DNA HELICASE"/>
    <property type="match status" value="1"/>
</dbReference>
<keyword evidence="4" id="KW-1185">Reference proteome</keyword>
<organism evidence="3 4">
    <name type="scientific">Bacteroides zoogleoformans</name>
    <dbReference type="NCBI Taxonomy" id="28119"/>
    <lineage>
        <taxon>Bacteria</taxon>
        <taxon>Pseudomonadati</taxon>
        <taxon>Bacteroidota</taxon>
        <taxon>Bacteroidia</taxon>
        <taxon>Bacteroidales</taxon>
        <taxon>Bacteroidaceae</taxon>
        <taxon>Bacteroides</taxon>
    </lineage>
</organism>
<dbReference type="SMART" id="SM00382">
    <property type="entry name" value="AAA"/>
    <property type="match status" value="1"/>
</dbReference>
<dbReference type="Gene3D" id="2.30.30.940">
    <property type="match status" value="1"/>
</dbReference>
<dbReference type="InterPro" id="IPR027417">
    <property type="entry name" value="P-loop_NTPase"/>
</dbReference>
<dbReference type="PROSITE" id="PS50005">
    <property type="entry name" value="TPR"/>
    <property type="match status" value="1"/>
</dbReference>
<proteinExistence type="predicted"/>
<dbReference type="InterPro" id="IPR051055">
    <property type="entry name" value="PIF1_helicase"/>
</dbReference>
<dbReference type="EMBL" id="CP027231">
    <property type="protein sequence ID" value="AVM53724.1"/>
    <property type="molecule type" value="Genomic_DNA"/>
</dbReference>
<evidence type="ECO:0000256" key="1">
    <source>
        <dbReference type="PROSITE-ProRule" id="PRU00339"/>
    </source>
</evidence>
<name>A0ABM6TA21_9BACE</name>
<keyword evidence="1" id="KW-0802">TPR repeat</keyword>
<dbReference type="InterPro" id="IPR003593">
    <property type="entry name" value="AAA+_ATPase"/>
</dbReference>
<dbReference type="SUPFAM" id="SSF52540">
    <property type="entry name" value="P-loop containing nucleoside triphosphate hydrolases"/>
    <property type="match status" value="2"/>
</dbReference>
<dbReference type="Pfam" id="PF05970">
    <property type="entry name" value="PIF1"/>
    <property type="match status" value="1"/>
</dbReference>
<dbReference type="Proteomes" id="UP000238304">
    <property type="component" value="Chromosome"/>
</dbReference>
<gene>
    <name evidence="3" type="ORF">C4H11_13135</name>
</gene>
<accession>A0ABM6TA21</accession>
<sequence>MNFTPDSRNKEFQDALQLIQYTRQSVFLTGKAGTGKSTFLRYICGITKKKHVVLAPTGIAAINAGGSTLHSFFKLPFYPLLPDNANFSLQQRRIHEFFKYTKAHRKLIEELELIIIDEISMVRADIIDAVDRILRVYSRNLREPFGGKQVLLVGDVFQLEPVVKGDEREILNRFYPSPYFFSAKVFSQIDLVSIELQKVYRQTDTAFINVLDHIRNDTVNSSDLQLLNTRYGAEVKQSEADMCITLATRRDNVDYINDKKLAELPGEPVSFFGEIRGDFPESSLPTSQELTLKPGAQIIFIKNDFDRRWVNGTIGVISGFDPIEETIYIITDDGKEVDVKRESWRNIRYKYNEEKKQIEEEELGTFTQYPIRLAWAVTVHKSQGLTFSRVVIDFTGGVFAGGQTYVALSRCTSLEGIELKKPISRADVFVRPEIVSFATRFNNQAAIDRALKQAQADMQYVAATKAFDRGDFDTFLNEFFKAIHSRYDIEKPNIRRFIRRKLHIINTLREENQALRQAALEKEKTLVKYAREYIQMGDECLKLDMKEAAMKNYNKAVSLCPKFKEAWKKIKKLEKEMLKR</sequence>
<dbReference type="Gene3D" id="3.40.50.300">
    <property type="entry name" value="P-loop containing nucleotide triphosphate hydrolases"/>
    <property type="match status" value="1"/>
</dbReference>
<dbReference type="RefSeq" id="WP_106042657.1">
    <property type="nucleotide sequence ID" value="NZ_CP027231.1"/>
</dbReference>
<protein>
    <recommendedName>
        <fullName evidence="2">AAA+ ATPase domain-containing protein</fullName>
    </recommendedName>
</protein>
<evidence type="ECO:0000259" key="2">
    <source>
        <dbReference type="SMART" id="SM00382"/>
    </source>
</evidence>
<dbReference type="Gene3D" id="1.25.40.10">
    <property type="entry name" value="Tetratricopeptide repeat domain"/>
    <property type="match status" value="1"/>
</dbReference>
<dbReference type="InterPro" id="IPR019734">
    <property type="entry name" value="TPR_rpt"/>
</dbReference>